<feature type="compositionally biased region" description="Acidic residues" evidence="1">
    <location>
        <begin position="50"/>
        <end position="61"/>
    </location>
</feature>
<reference evidence="2 3" key="1">
    <citation type="submission" date="2024-10" db="EMBL/GenBank/DDBJ databases">
        <title>Updated reference genomes for cyclostephanoid diatoms.</title>
        <authorList>
            <person name="Roberts W.R."/>
            <person name="Alverson A.J."/>
        </authorList>
    </citation>
    <scope>NUCLEOTIDE SEQUENCE [LARGE SCALE GENOMIC DNA]</scope>
    <source>
        <strain evidence="2 3">AJA276-08</strain>
    </source>
</reference>
<feature type="region of interest" description="Disordered" evidence="1">
    <location>
        <begin position="125"/>
        <end position="144"/>
    </location>
</feature>
<gene>
    <name evidence="2" type="ORF">ACHAW5_008022</name>
</gene>
<accession>A0ABD3NT69</accession>
<dbReference type="Proteomes" id="UP001530315">
    <property type="component" value="Unassembled WGS sequence"/>
</dbReference>
<evidence type="ECO:0008006" key="4">
    <source>
        <dbReference type="Google" id="ProtNLM"/>
    </source>
</evidence>
<organism evidence="2 3">
    <name type="scientific">Stephanodiscus triporus</name>
    <dbReference type="NCBI Taxonomy" id="2934178"/>
    <lineage>
        <taxon>Eukaryota</taxon>
        <taxon>Sar</taxon>
        <taxon>Stramenopiles</taxon>
        <taxon>Ochrophyta</taxon>
        <taxon>Bacillariophyta</taxon>
        <taxon>Coscinodiscophyceae</taxon>
        <taxon>Thalassiosirophycidae</taxon>
        <taxon>Stephanodiscales</taxon>
        <taxon>Stephanodiscaceae</taxon>
        <taxon>Stephanodiscus</taxon>
    </lineage>
</organism>
<proteinExistence type="predicted"/>
<protein>
    <recommendedName>
        <fullName evidence="4">Subtilisin</fullName>
    </recommendedName>
</protein>
<feature type="region of interest" description="Disordered" evidence="1">
    <location>
        <begin position="43"/>
        <end position="67"/>
    </location>
</feature>
<evidence type="ECO:0000256" key="1">
    <source>
        <dbReference type="SAM" id="MobiDB-lite"/>
    </source>
</evidence>
<dbReference type="EMBL" id="JALLAZ020001325">
    <property type="protein sequence ID" value="KAL3776925.1"/>
    <property type="molecule type" value="Genomic_DNA"/>
</dbReference>
<dbReference type="AlphaFoldDB" id="A0ABD3NT69"/>
<evidence type="ECO:0000313" key="2">
    <source>
        <dbReference type="EMBL" id="KAL3776925.1"/>
    </source>
</evidence>
<name>A0ABD3NT69_9STRA</name>
<evidence type="ECO:0000313" key="3">
    <source>
        <dbReference type="Proteomes" id="UP001530315"/>
    </source>
</evidence>
<sequence>MLSRGGNGLCCEYGHGFYVLRSSDGDVVASGDEYGAIDERIFSIDPNPATDDDDDDDDVEEGFGGTTTTTAAGVRAADQNTWWCGVSWESVASNCDGATPCPGGGADDDCPAGMACYASAPCTHPPTESPTYPPTDSPTAARPTPLPTREPWGEASFADFVYAEGGGDGADGGGAPLLASFDVSAISANLTDHEELRYHFFCGASWTDADVACGRYCPSGDRTDCPAGEDCYANTRCDGRIITAPSVGAAPNAADADPAGASTTGGGNCSLCDRYQKLDPAASIAFQTQTTTCGNLDAMLGVDGILAGSSTCNEIRGTYQNACCGEACRLCQTYGDVLDLRDEHMVMQGGHEASCSEIDGILSESSSSSEAICVDAKTRLADQCCYRQCSLCAIGTMRTEWYNTVIFEGLATTCLGLDYALRAEQVSEGSYRCSELQGEYVSQCCRASGTSCQLCSSGDKLYQIYSDKVIAEPSSNRQMTTTTCAAANDSLARLEKSDQKCTEGLQALFGQCCNLSIVLDDGPDSTSLGEEKDQQNQYSVRCTLPGYFNPSSGEE</sequence>
<keyword evidence="3" id="KW-1185">Reference proteome</keyword>
<comment type="caution">
    <text evidence="2">The sequence shown here is derived from an EMBL/GenBank/DDBJ whole genome shotgun (WGS) entry which is preliminary data.</text>
</comment>
<feature type="compositionally biased region" description="Pro residues" evidence="1">
    <location>
        <begin position="125"/>
        <end position="136"/>
    </location>
</feature>